<dbReference type="SUPFAM" id="SSF53300">
    <property type="entry name" value="vWA-like"/>
    <property type="match status" value="1"/>
</dbReference>
<reference evidence="3 4" key="1">
    <citation type="submission" date="2017-07" db="EMBL/GenBank/DDBJ databases">
        <title>Complete genome sequences and comparative analysis of the novel pathogen Francisella opportunistica.</title>
        <authorList>
            <person name="Dietrich E.A."/>
            <person name="Kingry L.C."/>
            <person name="Petersen J.M."/>
        </authorList>
    </citation>
    <scope>NUCLEOTIDE SEQUENCE [LARGE SCALE GENOMIC DNA]</scope>
    <source>
        <strain evidence="3 4">14-2155</strain>
    </source>
</reference>
<feature type="transmembrane region" description="Helical" evidence="1">
    <location>
        <begin position="12"/>
        <end position="29"/>
    </location>
</feature>
<feature type="transmembrane region" description="Helical" evidence="1">
    <location>
        <begin position="312"/>
        <end position="333"/>
    </location>
</feature>
<dbReference type="PANTHER" id="PTHR22550:SF18">
    <property type="entry name" value="VWFA DOMAIN-CONTAINING PROTEIN"/>
    <property type="match status" value="1"/>
</dbReference>
<evidence type="ECO:0000313" key="3">
    <source>
        <dbReference type="EMBL" id="AXH29254.1"/>
    </source>
</evidence>
<dbReference type="KEGG" id="foo:CGC45_00935"/>
<dbReference type="Proteomes" id="UP000253862">
    <property type="component" value="Chromosome"/>
</dbReference>
<keyword evidence="4" id="KW-1185">Reference proteome</keyword>
<accession>A0A345JPK8</accession>
<organism evidence="3 4">
    <name type="scientific">Francisella opportunistica</name>
    <dbReference type="NCBI Taxonomy" id="2016517"/>
    <lineage>
        <taxon>Bacteria</taxon>
        <taxon>Pseudomonadati</taxon>
        <taxon>Pseudomonadota</taxon>
        <taxon>Gammaproteobacteria</taxon>
        <taxon>Thiotrichales</taxon>
        <taxon>Francisellaceae</taxon>
        <taxon>Francisella</taxon>
    </lineage>
</organism>
<keyword evidence="1" id="KW-1133">Transmembrane helix</keyword>
<feature type="transmembrane region" description="Helical" evidence="1">
    <location>
        <begin position="65"/>
        <end position="88"/>
    </location>
</feature>
<dbReference type="CDD" id="cd01467">
    <property type="entry name" value="vWA_BatA_type"/>
    <property type="match status" value="1"/>
</dbReference>
<evidence type="ECO:0000256" key="1">
    <source>
        <dbReference type="SAM" id="Phobius"/>
    </source>
</evidence>
<dbReference type="Gene3D" id="3.40.50.410">
    <property type="entry name" value="von Willebrand factor, type A domain"/>
    <property type="match status" value="1"/>
</dbReference>
<dbReference type="OrthoDB" id="6206554at2"/>
<gene>
    <name evidence="3" type="ORF">CGC43_00940</name>
</gene>
<dbReference type="InterPro" id="IPR033881">
    <property type="entry name" value="vWA_BatA_type"/>
</dbReference>
<proteinExistence type="predicted"/>
<dbReference type="EMBL" id="CP022375">
    <property type="protein sequence ID" value="AXH29254.1"/>
    <property type="molecule type" value="Genomic_DNA"/>
</dbReference>
<dbReference type="AlphaFoldDB" id="A0A345JPK8"/>
<dbReference type="SMART" id="SM00327">
    <property type="entry name" value="VWA"/>
    <property type="match status" value="1"/>
</dbReference>
<keyword evidence="1" id="KW-0812">Transmembrane</keyword>
<evidence type="ECO:0000259" key="2">
    <source>
        <dbReference type="PROSITE" id="PS50234"/>
    </source>
</evidence>
<dbReference type="InterPro" id="IPR050768">
    <property type="entry name" value="UPF0353/GerABKA_families"/>
</dbReference>
<dbReference type="Pfam" id="PF00092">
    <property type="entry name" value="VWA"/>
    <property type="match status" value="1"/>
</dbReference>
<dbReference type="PROSITE" id="PS50234">
    <property type="entry name" value="VWFA"/>
    <property type="match status" value="1"/>
</dbReference>
<protein>
    <recommendedName>
        <fullName evidence="2">VWFA domain-containing protein</fullName>
    </recommendedName>
</protein>
<name>A0A345JPK8_9GAMM</name>
<dbReference type="InterPro" id="IPR002035">
    <property type="entry name" value="VWF_A"/>
</dbReference>
<feature type="domain" description="VWFA" evidence="2">
    <location>
        <begin position="99"/>
        <end position="294"/>
    </location>
</feature>
<dbReference type="InterPro" id="IPR036465">
    <property type="entry name" value="vWFA_dom_sf"/>
</dbReference>
<dbReference type="PANTHER" id="PTHR22550">
    <property type="entry name" value="SPORE GERMINATION PROTEIN"/>
    <property type="match status" value="1"/>
</dbReference>
<sequence length="339" mass="38014">MVKESSMINVEYPWFLVLLILPLLAYWLFPRAKQDKQLALKTPFFEQLHSQIGNASKYNFNRANYLKYLLSVIWILLIISGSGIQWLGKPISLPQSGRDLIMAIDLSGSMAIQDMKKSNGQMESRFDLVMRVANQFLDTRKGDRVGLILFGTRAYLQTPLTFDIATVKKMLDDASIALPGPQTAIGDAIGLAVKKLKKYPGDSKALILLTDGENNSGTLQPLQAAEIAKQYHIKIYTIGLGGGQMIVETTFGQRLINTSEDLDTTVLEKIAAMTGGKYFRAQNSSDLKKVYESIDKLEPIESDKTVVRPVTYLYPWSLGLALFLSFIMATIWLKRRRGY</sequence>
<evidence type="ECO:0000313" key="4">
    <source>
        <dbReference type="Proteomes" id="UP000253862"/>
    </source>
</evidence>
<keyword evidence="1" id="KW-0472">Membrane</keyword>